<evidence type="ECO:0000313" key="4">
    <source>
        <dbReference type="EMBL" id="NGP76269.1"/>
    </source>
</evidence>
<dbReference type="Proteomes" id="UP000473278">
    <property type="component" value="Unassembled WGS sequence"/>
</dbReference>
<evidence type="ECO:0000259" key="3">
    <source>
        <dbReference type="Pfam" id="PF01551"/>
    </source>
</evidence>
<organism evidence="4 5">
    <name type="scientific">Halalkalibaculum roseum</name>
    <dbReference type="NCBI Taxonomy" id="2709311"/>
    <lineage>
        <taxon>Bacteria</taxon>
        <taxon>Pseudomonadati</taxon>
        <taxon>Balneolota</taxon>
        <taxon>Balneolia</taxon>
        <taxon>Balneolales</taxon>
        <taxon>Balneolaceae</taxon>
        <taxon>Halalkalibaculum</taxon>
    </lineage>
</organism>
<protein>
    <submittedName>
        <fullName evidence="4">M23 family metallopeptidase</fullName>
    </submittedName>
</protein>
<accession>A0A6M1SML1</accession>
<comment type="caution">
    <text evidence="4">The sequence shown here is derived from an EMBL/GenBank/DDBJ whole genome shotgun (WGS) entry which is preliminary data.</text>
</comment>
<gene>
    <name evidence="4" type="ORF">G3570_06470</name>
</gene>
<dbReference type="Pfam" id="PF01551">
    <property type="entry name" value="Peptidase_M23"/>
    <property type="match status" value="1"/>
</dbReference>
<keyword evidence="5" id="KW-1185">Reference proteome</keyword>
<dbReference type="InterPro" id="IPR050570">
    <property type="entry name" value="Cell_wall_metabolism_enzyme"/>
</dbReference>
<dbReference type="RefSeq" id="WP_165140467.1">
    <property type="nucleotide sequence ID" value="NZ_JAALLT010000002.1"/>
</dbReference>
<feature type="coiled-coil region" evidence="1">
    <location>
        <begin position="65"/>
        <end position="92"/>
    </location>
</feature>
<dbReference type="Gene3D" id="2.70.70.10">
    <property type="entry name" value="Glucose Permease (Domain IIA)"/>
    <property type="match status" value="1"/>
</dbReference>
<dbReference type="PANTHER" id="PTHR21666">
    <property type="entry name" value="PEPTIDASE-RELATED"/>
    <property type="match status" value="1"/>
</dbReference>
<reference evidence="4 5" key="1">
    <citation type="submission" date="2020-02" db="EMBL/GenBank/DDBJ databases">
        <title>Balneolaceae bacterium YR4-1, complete genome.</title>
        <authorList>
            <person name="Li Y."/>
            <person name="Wu S."/>
        </authorList>
    </citation>
    <scope>NUCLEOTIDE SEQUENCE [LARGE SCALE GENOMIC DNA]</scope>
    <source>
        <strain evidence="4 5">YR4-1</strain>
    </source>
</reference>
<dbReference type="GO" id="GO:0004222">
    <property type="term" value="F:metalloendopeptidase activity"/>
    <property type="evidence" value="ECO:0007669"/>
    <property type="project" value="TreeGrafter"/>
</dbReference>
<keyword evidence="2" id="KW-0812">Transmembrane</keyword>
<name>A0A6M1SML1_9BACT</name>
<evidence type="ECO:0000313" key="5">
    <source>
        <dbReference type="Proteomes" id="UP000473278"/>
    </source>
</evidence>
<dbReference type="CDD" id="cd12797">
    <property type="entry name" value="M23_peptidase"/>
    <property type="match status" value="1"/>
</dbReference>
<proteinExistence type="predicted"/>
<keyword evidence="2" id="KW-0472">Membrane</keyword>
<dbReference type="SUPFAM" id="SSF51261">
    <property type="entry name" value="Duplicated hybrid motif"/>
    <property type="match status" value="1"/>
</dbReference>
<keyword evidence="1" id="KW-0175">Coiled coil</keyword>
<evidence type="ECO:0000256" key="1">
    <source>
        <dbReference type="SAM" id="Coils"/>
    </source>
</evidence>
<dbReference type="PANTHER" id="PTHR21666:SF286">
    <property type="entry name" value="LIPOPROTEIN NLPD"/>
    <property type="match status" value="1"/>
</dbReference>
<dbReference type="InterPro" id="IPR016047">
    <property type="entry name" value="M23ase_b-sheet_dom"/>
</dbReference>
<dbReference type="InterPro" id="IPR011055">
    <property type="entry name" value="Dup_hybrid_motif"/>
</dbReference>
<evidence type="ECO:0000256" key="2">
    <source>
        <dbReference type="SAM" id="Phobius"/>
    </source>
</evidence>
<keyword evidence="2" id="KW-1133">Transmembrane helix</keyword>
<feature type="domain" description="M23ase beta-sheet core" evidence="3">
    <location>
        <begin position="199"/>
        <end position="296"/>
    </location>
</feature>
<dbReference type="FunFam" id="2.70.70.10:FF:000006">
    <property type="entry name" value="M23 family peptidase"/>
    <property type="match status" value="1"/>
</dbReference>
<dbReference type="AlphaFoldDB" id="A0A6M1SML1"/>
<feature type="transmembrane region" description="Helical" evidence="2">
    <location>
        <begin position="27"/>
        <end position="53"/>
    </location>
</feature>
<dbReference type="EMBL" id="JAALLT010000002">
    <property type="protein sequence ID" value="NGP76269.1"/>
    <property type="molecule type" value="Genomic_DNA"/>
</dbReference>
<sequence length="324" mass="36299">MALKNYFYYDGDNCEFVPIEYNTLERIIYTACVWILCGVVLTGVGISILSFSVGTPAEIALKAENQALIDQLQQTKVSIKNLDSEVKQLARADNEMYRSVLGMEPIPYDERKAGTGGADVYSDMDVYSKETAEILKWTEENLESLERSINIQKLSFNEIKSYYNDNQSKMKHVPAIKPTKGIILSGYGMRLHPMLGYRRMHEGLDFRANVGDEIYATGDGVIKLARRKGTYGQLVIIDHGFGYESRYAHLSAFGKGIKPGSKVKRGDVIGYSGSSGLAEGPHLHYEVYKDNKAIDPINYLFADTSPQEFVMYKEIAETSTKSLD</sequence>